<evidence type="ECO:0000256" key="4">
    <source>
        <dbReference type="ARBA" id="ARBA00022825"/>
    </source>
</evidence>
<protein>
    <recommendedName>
        <fullName evidence="8">Peptidase S1 domain-containing protein</fullName>
    </recommendedName>
</protein>
<dbReference type="STRING" id="7217.B3LV97"/>
<dbReference type="PhylomeDB" id="B3LV97"/>
<dbReference type="InterPro" id="IPR001254">
    <property type="entry name" value="Trypsin_dom"/>
</dbReference>
<gene>
    <name evidence="9" type="primary">Dana\GF16430</name>
    <name evidence="9" type="synonym">dana_GLEANR_17700</name>
    <name evidence="9" type="ORF">GF16430</name>
</gene>
<dbReference type="PANTHER" id="PTHR24276:SF94">
    <property type="entry name" value="AT20289P-RELATED"/>
    <property type="match status" value="1"/>
</dbReference>
<dbReference type="KEGG" id="dan:6499226"/>
<dbReference type="EMBL" id="CH902617">
    <property type="protein sequence ID" value="EDV43629.1"/>
    <property type="molecule type" value="Genomic_DNA"/>
</dbReference>
<dbReference type="OMA" id="GHNCPAF"/>
<proteinExistence type="predicted"/>
<feature type="region of interest" description="Disordered" evidence="6">
    <location>
        <begin position="56"/>
        <end position="77"/>
    </location>
</feature>
<evidence type="ECO:0000256" key="3">
    <source>
        <dbReference type="ARBA" id="ARBA00022801"/>
    </source>
</evidence>
<dbReference type="InParanoid" id="B3LV97"/>
<evidence type="ECO:0000313" key="9">
    <source>
        <dbReference type="EMBL" id="EDV43629.1"/>
    </source>
</evidence>
<evidence type="ECO:0000256" key="7">
    <source>
        <dbReference type="SAM" id="SignalP"/>
    </source>
</evidence>
<dbReference type="PANTHER" id="PTHR24276">
    <property type="entry name" value="POLYSERASE-RELATED"/>
    <property type="match status" value="1"/>
</dbReference>
<keyword evidence="3 9" id="KW-0378">Hydrolase</keyword>
<dbReference type="FunCoup" id="B3LV97">
    <property type="interactions" value="53"/>
</dbReference>
<organism evidence="9 10">
    <name type="scientific">Drosophila ananassae</name>
    <name type="common">Fruit fly</name>
    <dbReference type="NCBI Taxonomy" id="7217"/>
    <lineage>
        <taxon>Eukaryota</taxon>
        <taxon>Metazoa</taxon>
        <taxon>Ecdysozoa</taxon>
        <taxon>Arthropoda</taxon>
        <taxon>Hexapoda</taxon>
        <taxon>Insecta</taxon>
        <taxon>Pterygota</taxon>
        <taxon>Neoptera</taxon>
        <taxon>Endopterygota</taxon>
        <taxon>Diptera</taxon>
        <taxon>Brachycera</taxon>
        <taxon>Muscomorpha</taxon>
        <taxon>Ephydroidea</taxon>
        <taxon>Drosophilidae</taxon>
        <taxon>Drosophila</taxon>
        <taxon>Sophophora</taxon>
    </lineage>
</organism>
<keyword evidence="2 7" id="KW-0732">Signal</keyword>
<evidence type="ECO:0000256" key="1">
    <source>
        <dbReference type="ARBA" id="ARBA00022670"/>
    </source>
</evidence>
<feature type="signal peptide" evidence="7">
    <location>
        <begin position="1"/>
        <end position="18"/>
    </location>
</feature>
<evidence type="ECO:0000313" key="10">
    <source>
        <dbReference type="Proteomes" id="UP000007801"/>
    </source>
</evidence>
<feature type="domain" description="Peptidase S1" evidence="8">
    <location>
        <begin position="93"/>
        <end position="272"/>
    </location>
</feature>
<dbReference type="GO" id="GO:0008104">
    <property type="term" value="P:intracellular protein localization"/>
    <property type="evidence" value="ECO:0007669"/>
    <property type="project" value="EnsemblMetazoa"/>
</dbReference>
<dbReference type="Pfam" id="PF00089">
    <property type="entry name" value="Trypsin"/>
    <property type="match status" value="1"/>
</dbReference>
<dbReference type="AlphaFoldDB" id="B3LV97"/>
<accession>B3LV97</accession>
<evidence type="ECO:0000256" key="5">
    <source>
        <dbReference type="ARBA" id="ARBA00023157"/>
    </source>
</evidence>
<dbReference type="eggNOG" id="KOG3627">
    <property type="taxonomic scope" value="Eukaryota"/>
</dbReference>
<dbReference type="GO" id="GO:0004252">
    <property type="term" value="F:serine-type endopeptidase activity"/>
    <property type="evidence" value="ECO:0007669"/>
    <property type="project" value="InterPro"/>
</dbReference>
<keyword evidence="10" id="KW-1185">Reference proteome</keyword>
<name>B3LV97_DROAN</name>
<dbReference type="InterPro" id="IPR009003">
    <property type="entry name" value="Peptidase_S1_PA"/>
</dbReference>
<evidence type="ECO:0000256" key="6">
    <source>
        <dbReference type="SAM" id="MobiDB-lite"/>
    </source>
</evidence>
<dbReference type="GO" id="GO:0046008">
    <property type="term" value="P:regulation of female receptivity, post-mating"/>
    <property type="evidence" value="ECO:0007669"/>
    <property type="project" value="EnsemblMetazoa"/>
</dbReference>
<dbReference type="Gene3D" id="2.40.10.10">
    <property type="entry name" value="Trypsin-like serine proteases"/>
    <property type="match status" value="2"/>
</dbReference>
<dbReference type="Proteomes" id="UP000007801">
    <property type="component" value="Unassembled WGS sequence"/>
</dbReference>
<keyword evidence="5" id="KW-1015">Disulfide bond</keyword>
<reference evidence="9 10" key="1">
    <citation type="journal article" date="2007" name="Nature">
        <title>Evolution of genes and genomes on the Drosophila phylogeny.</title>
        <authorList>
            <consortium name="Drosophila 12 Genomes Consortium"/>
            <person name="Clark A.G."/>
            <person name="Eisen M.B."/>
            <person name="Smith D.R."/>
            <person name="Bergman C.M."/>
            <person name="Oliver B."/>
            <person name="Markow T.A."/>
            <person name="Kaufman T.C."/>
            <person name="Kellis M."/>
            <person name="Gelbart W."/>
            <person name="Iyer V.N."/>
            <person name="Pollard D.A."/>
            <person name="Sackton T.B."/>
            <person name="Larracuente A.M."/>
            <person name="Singh N.D."/>
            <person name="Abad J.P."/>
            <person name="Abt D.N."/>
            <person name="Adryan B."/>
            <person name="Aguade M."/>
            <person name="Akashi H."/>
            <person name="Anderson W.W."/>
            <person name="Aquadro C.F."/>
            <person name="Ardell D.H."/>
            <person name="Arguello R."/>
            <person name="Artieri C.G."/>
            <person name="Barbash D.A."/>
            <person name="Barker D."/>
            <person name="Barsanti P."/>
            <person name="Batterham P."/>
            <person name="Batzoglou S."/>
            <person name="Begun D."/>
            <person name="Bhutkar A."/>
            <person name="Blanco E."/>
            <person name="Bosak S.A."/>
            <person name="Bradley R.K."/>
            <person name="Brand A.D."/>
            <person name="Brent M.R."/>
            <person name="Brooks A.N."/>
            <person name="Brown R.H."/>
            <person name="Butlin R.K."/>
            <person name="Caggese C."/>
            <person name="Calvi B.R."/>
            <person name="Bernardo de Carvalho A."/>
            <person name="Caspi A."/>
            <person name="Castrezana S."/>
            <person name="Celniker S.E."/>
            <person name="Chang J.L."/>
            <person name="Chapple C."/>
            <person name="Chatterji S."/>
            <person name="Chinwalla A."/>
            <person name="Civetta A."/>
            <person name="Clifton S.W."/>
            <person name="Comeron J.M."/>
            <person name="Costello J.C."/>
            <person name="Coyne J.A."/>
            <person name="Daub J."/>
            <person name="David R.G."/>
            <person name="Delcher A.L."/>
            <person name="Delehaunty K."/>
            <person name="Do C.B."/>
            <person name="Ebling H."/>
            <person name="Edwards K."/>
            <person name="Eickbush T."/>
            <person name="Evans J.D."/>
            <person name="Filipski A."/>
            <person name="Findeiss S."/>
            <person name="Freyhult E."/>
            <person name="Fulton L."/>
            <person name="Fulton R."/>
            <person name="Garcia A.C."/>
            <person name="Gardiner A."/>
            <person name="Garfield D.A."/>
            <person name="Garvin B.E."/>
            <person name="Gibson G."/>
            <person name="Gilbert D."/>
            <person name="Gnerre S."/>
            <person name="Godfrey J."/>
            <person name="Good R."/>
            <person name="Gotea V."/>
            <person name="Gravely B."/>
            <person name="Greenberg A.J."/>
            <person name="Griffiths-Jones S."/>
            <person name="Gross S."/>
            <person name="Guigo R."/>
            <person name="Gustafson E.A."/>
            <person name="Haerty W."/>
            <person name="Hahn M.W."/>
            <person name="Halligan D.L."/>
            <person name="Halpern A.L."/>
            <person name="Halter G.M."/>
            <person name="Han M.V."/>
            <person name="Heger A."/>
            <person name="Hillier L."/>
            <person name="Hinrichs A.S."/>
            <person name="Holmes I."/>
            <person name="Hoskins R.A."/>
            <person name="Hubisz M.J."/>
            <person name="Hultmark D."/>
            <person name="Huntley M.A."/>
            <person name="Jaffe D.B."/>
            <person name="Jagadeeshan S."/>
            <person name="Jeck W.R."/>
            <person name="Johnson J."/>
            <person name="Jones C.D."/>
            <person name="Jordan W.C."/>
            <person name="Karpen G.H."/>
            <person name="Kataoka E."/>
            <person name="Keightley P.D."/>
            <person name="Kheradpour P."/>
            <person name="Kirkness E.F."/>
            <person name="Koerich L.B."/>
            <person name="Kristiansen K."/>
            <person name="Kudrna D."/>
            <person name="Kulathinal R.J."/>
            <person name="Kumar S."/>
            <person name="Kwok R."/>
            <person name="Lander E."/>
            <person name="Langley C.H."/>
            <person name="Lapoint R."/>
            <person name="Lazzaro B.P."/>
            <person name="Lee S.J."/>
            <person name="Levesque L."/>
            <person name="Li R."/>
            <person name="Lin C.F."/>
            <person name="Lin M.F."/>
            <person name="Lindblad-Toh K."/>
            <person name="Llopart A."/>
            <person name="Long M."/>
            <person name="Low L."/>
            <person name="Lozovsky E."/>
            <person name="Lu J."/>
            <person name="Luo M."/>
            <person name="Machado C.A."/>
            <person name="Makalowski W."/>
            <person name="Marzo M."/>
            <person name="Matsuda M."/>
            <person name="Matzkin L."/>
            <person name="McAllister B."/>
            <person name="McBride C.S."/>
            <person name="McKernan B."/>
            <person name="McKernan K."/>
            <person name="Mendez-Lago M."/>
            <person name="Minx P."/>
            <person name="Mollenhauer M.U."/>
            <person name="Montooth K."/>
            <person name="Mount S.M."/>
            <person name="Mu X."/>
            <person name="Myers E."/>
            <person name="Negre B."/>
            <person name="Newfeld S."/>
            <person name="Nielsen R."/>
            <person name="Noor M.A."/>
            <person name="O'Grady P."/>
            <person name="Pachter L."/>
            <person name="Papaceit M."/>
            <person name="Parisi M.J."/>
            <person name="Parisi M."/>
            <person name="Parts L."/>
            <person name="Pedersen J.S."/>
            <person name="Pesole G."/>
            <person name="Phillippy A.M."/>
            <person name="Ponting C.P."/>
            <person name="Pop M."/>
            <person name="Porcelli D."/>
            <person name="Powell J.R."/>
            <person name="Prohaska S."/>
            <person name="Pruitt K."/>
            <person name="Puig M."/>
            <person name="Quesneville H."/>
            <person name="Ram K.R."/>
            <person name="Rand D."/>
            <person name="Rasmussen M.D."/>
            <person name="Reed L.K."/>
            <person name="Reenan R."/>
            <person name="Reily A."/>
            <person name="Remington K.A."/>
            <person name="Rieger T.T."/>
            <person name="Ritchie M.G."/>
            <person name="Robin C."/>
            <person name="Rogers Y.H."/>
            <person name="Rohde C."/>
            <person name="Rozas J."/>
            <person name="Rubenfield M.J."/>
            <person name="Ruiz A."/>
            <person name="Russo S."/>
            <person name="Salzberg S.L."/>
            <person name="Sanchez-Gracia A."/>
            <person name="Saranga D.J."/>
            <person name="Sato H."/>
            <person name="Schaeffer S.W."/>
            <person name="Schatz M.C."/>
            <person name="Schlenke T."/>
            <person name="Schwartz R."/>
            <person name="Segarra C."/>
            <person name="Singh R.S."/>
            <person name="Sirot L."/>
            <person name="Sirota M."/>
            <person name="Sisneros N.B."/>
            <person name="Smith C.D."/>
            <person name="Smith T.F."/>
            <person name="Spieth J."/>
            <person name="Stage D.E."/>
            <person name="Stark A."/>
            <person name="Stephan W."/>
            <person name="Strausberg R.L."/>
            <person name="Strempel S."/>
            <person name="Sturgill D."/>
            <person name="Sutton G."/>
            <person name="Sutton G.G."/>
            <person name="Tao W."/>
            <person name="Teichmann S."/>
            <person name="Tobari Y.N."/>
            <person name="Tomimura Y."/>
            <person name="Tsolas J.M."/>
            <person name="Valente V.L."/>
            <person name="Venter E."/>
            <person name="Venter J.C."/>
            <person name="Vicario S."/>
            <person name="Vieira F.G."/>
            <person name="Vilella A.J."/>
            <person name="Villasante A."/>
            <person name="Walenz B."/>
            <person name="Wang J."/>
            <person name="Wasserman M."/>
            <person name="Watts T."/>
            <person name="Wilson D."/>
            <person name="Wilson R.K."/>
            <person name="Wing R.A."/>
            <person name="Wolfner M.F."/>
            <person name="Wong A."/>
            <person name="Wong G.K."/>
            <person name="Wu C.I."/>
            <person name="Wu G."/>
            <person name="Yamamoto D."/>
            <person name="Yang H.P."/>
            <person name="Yang S.P."/>
            <person name="Yorke J.A."/>
            <person name="Yoshida K."/>
            <person name="Zdobnov E."/>
            <person name="Zhang P."/>
            <person name="Zhang Y."/>
            <person name="Zimin A.V."/>
            <person name="Baldwin J."/>
            <person name="Abdouelleil A."/>
            <person name="Abdulkadir J."/>
            <person name="Abebe A."/>
            <person name="Abera B."/>
            <person name="Abreu J."/>
            <person name="Acer S.C."/>
            <person name="Aftuck L."/>
            <person name="Alexander A."/>
            <person name="An P."/>
            <person name="Anderson E."/>
            <person name="Anderson S."/>
            <person name="Arachi H."/>
            <person name="Azer M."/>
            <person name="Bachantsang P."/>
            <person name="Barry A."/>
            <person name="Bayul T."/>
            <person name="Berlin A."/>
            <person name="Bessette D."/>
            <person name="Bloom T."/>
            <person name="Blye J."/>
            <person name="Boguslavskiy L."/>
            <person name="Bonnet C."/>
            <person name="Boukhgalter B."/>
            <person name="Bourzgui I."/>
            <person name="Brown A."/>
            <person name="Cahill P."/>
            <person name="Channer S."/>
            <person name="Cheshatsang Y."/>
            <person name="Chuda L."/>
            <person name="Citroen M."/>
            <person name="Collymore A."/>
            <person name="Cooke P."/>
            <person name="Costello M."/>
            <person name="D'Aco K."/>
            <person name="Daza R."/>
            <person name="De Haan G."/>
            <person name="DeGray S."/>
            <person name="DeMaso C."/>
            <person name="Dhargay N."/>
            <person name="Dooley K."/>
            <person name="Dooley E."/>
            <person name="Doricent M."/>
            <person name="Dorje P."/>
            <person name="Dorjee K."/>
            <person name="Dupes A."/>
            <person name="Elong R."/>
            <person name="Falk J."/>
            <person name="Farina A."/>
            <person name="Faro S."/>
            <person name="Ferguson D."/>
            <person name="Fisher S."/>
            <person name="Foley C.D."/>
            <person name="Franke A."/>
            <person name="Friedrich D."/>
            <person name="Gadbois L."/>
            <person name="Gearin G."/>
            <person name="Gearin C.R."/>
            <person name="Giannoukos G."/>
            <person name="Goode T."/>
            <person name="Graham J."/>
            <person name="Grandbois E."/>
            <person name="Grewal S."/>
            <person name="Gyaltsen K."/>
            <person name="Hafez N."/>
            <person name="Hagos B."/>
            <person name="Hall J."/>
            <person name="Henson C."/>
            <person name="Hollinger A."/>
            <person name="Honan T."/>
            <person name="Huard M.D."/>
            <person name="Hughes L."/>
            <person name="Hurhula B."/>
            <person name="Husby M.E."/>
            <person name="Kamat A."/>
            <person name="Kanga B."/>
            <person name="Kashin S."/>
            <person name="Khazanovich D."/>
            <person name="Kisner P."/>
            <person name="Lance K."/>
            <person name="Lara M."/>
            <person name="Lee W."/>
            <person name="Lennon N."/>
            <person name="Letendre F."/>
            <person name="LeVine R."/>
            <person name="Lipovsky A."/>
            <person name="Liu X."/>
            <person name="Liu J."/>
            <person name="Liu S."/>
            <person name="Lokyitsang T."/>
            <person name="Lokyitsang Y."/>
            <person name="Lubonja R."/>
            <person name="Lui A."/>
            <person name="MacDonald P."/>
            <person name="Magnisalis V."/>
            <person name="Maru K."/>
            <person name="Matthews C."/>
            <person name="McCusker W."/>
            <person name="McDonough S."/>
            <person name="Mehta T."/>
            <person name="Meldrim J."/>
            <person name="Meneus L."/>
            <person name="Mihai O."/>
            <person name="Mihalev A."/>
            <person name="Mihova T."/>
            <person name="Mittelman R."/>
            <person name="Mlenga V."/>
            <person name="Montmayeur A."/>
            <person name="Mulrain L."/>
            <person name="Navidi A."/>
            <person name="Naylor J."/>
            <person name="Negash T."/>
            <person name="Nguyen T."/>
            <person name="Nguyen N."/>
            <person name="Nicol R."/>
            <person name="Norbu C."/>
            <person name="Norbu N."/>
            <person name="Novod N."/>
            <person name="O'Neill B."/>
            <person name="Osman S."/>
            <person name="Markiewicz E."/>
            <person name="Oyono O.L."/>
            <person name="Patti C."/>
            <person name="Phunkhang P."/>
            <person name="Pierre F."/>
            <person name="Priest M."/>
            <person name="Raghuraman S."/>
            <person name="Rege F."/>
            <person name="Reyes R."/>
            <person name="Rise C."/>
            <person name="Rogov P."/>
            <person name="Ross K."/>
            <person name="Ryan E."/>
            <person name="Settipalli S."/>
            <person name="Shea T."/>
            <person name="Sherpa N."/>
            <person name="Shi L."/>
            <person name="Shih D."/>
            <person name="Sparrow T."/>
            <person name="Spaulding J."/>
            <person name="Stalker J."/>
            <person name="Stange-Thomann N."/>
            <person name="Stavropoulos S."/>
            <person name="Stone C."/>
            <person name="Strader C."/>
            <person name="Tesfaye S."/>
            <person name="Thomson T."/>
            <person name="Thoulutsang Y."/>
            <person name="Thoulutsang D."/>
            <person name="Topham K."/>
            <person name="Topping I."/>
            <person name="Tsamla T."/>
            <person name="Vassiliev H."/>
            <person name="Vo A."/>
            <person name="Wangchuk T."/>
            <person name="Wangdi T."/>
            <person name="Weiand M."/>
            <person name="Wilkinson J."/>
            <person name="Wilson A."/>
            <person name="Yadav S."/>
            <person name="Young G."/>
            <person name="Yu Q."/>
            <person name="Zembek L."/>
            <person name="Zhong D."/>
            <person name="Zimmer A."/>
            <person name="Zwirko Z."/>
            <person name="Jaffe D.B."/>
            <person name="Alvarez P."/>
            <person name="Brockman W."/>
            <person name="Butler J."/>
            <person name="Chin C."/>
            <person name="Gnerre S."/>
            <person name="Grabherr M."/>
            <person name="Kleber M."/>
            <person name="Mauceli E."/>
            <person name="MacCallum I."/>
        </authorList>
    </citation>
    <scope>NUCLEOTIDE SEQUENCE [LARGE SCALE GENOMIC DNA]</scope>
    <source>
        <strain evidence="10">Tucson 14024-0371.13</strain>
    </source>
</reference>
<dbReference type="GO" id="GO:0046692">
    <property type="term" value="P:sperm competition"/>
    <property type="evidence" value="ECO:0007669"/>
    <property type="project" value="EnsemblMetazoa"/>
</dbReference>
<evidence type="ECO:0000259" key="8">
    <source>
        <dbReference type="Pfam" id="PF00089"/>
    </source>
</evidence>
<dbReference type="InterPro" id="IPR050430">
    <property type="entry name" value="Peptidase_S1"/>
</dbReference>
<dbReference type="InterPro" id="IPR043504">
    <property type="entry name" value="Peptidase_S1_PA_chymotrypsin"/>
</dbReference>
<sequence>MWMRRFLFLGLFLLLAVAVDNSLSSNMHYHRYMLSDYKPQHNPKTQKDYKRIKMRSPAKVEDKGASEIKKSSPRSKEPVIKLTKGEDKLQLHELMVRIYQDQHFLCVGTIISSVLVATVGSCFVNTKTDHVTLKNFYNEVYEGMRANINETYLKGEGPYLEVIGLEKPFLRPNLTENTVKLCDTAIKKNALVELPIWLRQRHSIHSQIAEVLPLQECRHRMRDLNGTVVQDQMICVRNQKYTSTCQHAMGNPLVYDGMICGINVLGHNCPKHIGLDLYSSTYDAVSFTIAGMELIKHSKMEDAIL</sequence>
<dbReference type="HOGENOM" id="CLU_925223_0_0_1"/>
<dbReference type="SUPFAM" id="SSF50494">
    <property type="entry name" value="Trypsin-like serine proteases"/>
    <property type="match status" value="1"/>
</dbReference>
<dbReference type="GO" id="GO:0006508">
    <property type="term" value="P:proteolysis"/>
    <property type="evidence" value="ECO:0007669"/>
    <property type="project" value="UniProtKB-KW"/>
</dbReference>
<evidence type="ECO:0000256" key="2">
    <source>
        <dbReference type="ARBA" id="ARBA00022729"/>
    </source>
</evidence>
<keyword evidence="4" id="KW-0720">Serine protease</keyword>
<keyword evidence="1" id="KW-0645">Protease</keyword>
<feature type="compositionally biased region" description="Basic and acidic residues" evidence="6">
    <location>
        <begin position="58"/>
        <end position="77"/>
    </location>
</feature>
<dbReference type="OrthoDB" id="7883244at2759"/>
<feature type="chain" id="PRO_5002791727" description="Peptidase S1 domain-containing protein" evidence="7">
    <location>
        <begin position="19"/>
        <end position="305"/>
    </location>
</feature>